<dbReference type="Proteomes" id="UP000284177">
    <property type="component" value="Unassembled WGS sequence"/>
</dbReference>
<keyword evidence="3" id="KW-0808">Transferase</keyword>
<dbReference type="InterPro" id="IPR043129">
    <property type="entry name" value="ATPase_NBD"/>
</dbReference>
<dbReference type="GO" id="GO:0006096">
    <property type="term" value="P:glycolytic process"/>
    <property type="evidence" value="ECO:0007669"/>
    <property type="project" value="InterPro"/>
</dbReference>
<keyword evidence="4" id="KW-0547">Nucleotide-binding</keyword>
<evidence type="ECO:0000256" key="3">
    <source>
        <dbReference type="ARBA" id="ARBA00022679"/>
    </source>
</evidence>
<evidence type="ECO:0000256" key="1">
    <source>
        <dbReference type="ARBA" id="ARBA00006479"/>
    </source>
</evidence>
<evidence type="ECO:0000313" key="8">
    <source>
        <dbReference type="EMBL" id="RKD30112.1"/>
    </source>
</evidence>
<gene>
    <name evidence="8" type="ORF">BET03_05245</name>
</gene>
<name>A0A419SXX7_9FIRM</name>
<dbReference type="EMBL" id="MCIB01000036">
    <property type="protein sequence ID" value="RKD30112.1"/>
    <property type="molecule type" value="Genomic_DNA"/>
</dbReference>
<evidence type="ECO:0000256" key="6">
    <source>
        <dbReference type="ARBA" id="ARBA00022840"/>
    </source>
</evidence>
<evidence type="ECO:0000313" key="9">
    <source>
        <dbReference type="Proteomes" id="UP000284177"/>
    </source>
</evidence>
<comment type="caution">
    <text evidence="8">The sequence shown here is derived from an EMBL/GenBank/DDBJ whole genome shotgun (WGS) entry which is preliminary data.</text>
</comment>
<dbReference type="RefSeq" id="WP_120170409.1">
    <property type="nucleotide sequence ID" value="NZ_MCIB01000036.1"/>
</dbReference>
<evidence type="ECO:0000256" key="4">
    <source>
        <dbReference type="ARBA" id="ARBA00022741"/>
    </source>
</evidence>
<dbReference type="PANTHER" id="PTHR18964:SF149">
    <property type="entry name" value="BIFUNCTIONAL UDP-N-ACETYLGLUCOSAMINE 2-EPIMERASE_N-ACETYLMANNOSAMINE KINASE"/>
    <property type="match status" value="1"/>
</dbReference>
<dbReference type="Gene3D" id="3.30.420.40">
    <property type="match status" value="2"/>
</dbReference>
<dbReference type="NCBIfam" id="TIGR00744">
    <property type="entry name" value="ROK_glcA_fam"/>
    <property type="match status" value="1"/>
</dbReference>
<dbReference type="PANTHER" id="PTHR18964">
    <property type="entry name" value="ROK (REPRESSOR, ORF, KINASE) FAMILY"/>
    <property type="match status" value="1"/>
</dbReference>
<accession>A0A419SXX7</accession>
<dbReference type="GO" id="GO:0005737">
    <property type="term" value="C:cytoplasm"/>
    <property type="evidence" value="ECO:0007669"/>
    <property type="project" value="InterPro"/>
</dbReference>
<proteinExistence type="inferred from homology"/>
<dbReference type="GO" id="GO:0005524">
    <property type="term" value="F:ATP binding"/>
    <property type="evidence" value="ECO:0007669"/>
    <property type="project" value="UniProtKB-KW"/>
</dbReference>
<dbReference type="AlphaFoldDB" id="A0A419SXX7"/>
<dbReference type="Pfam" id="PF00480">
    <property type="entry name" value="ROK"/>
    <property type="match status" value="1"/>
</dbReference>
<keyword evidence="5 8" id="KW-0418">Kinase</keyword>
<dbReference type="SUPFAM" id="SSF53067">
    <property type="entry name" value="Actin-like ATPase domain"/>
    <property type="match status" value="1"/>
</dbReference>
<evidence type="ECO:0000256" key="7">
    <source>
        <dbReference type="ARBA" id="ARBA00032386"/>
    </source>
</evidence>
<protein>
    <recommendedName>
        <fullName evidence="2">Glucokinase</fullName>
    </recommendedName>
    <alternativeName>
        <fullName evidence="7">Glucose kinase</fullName>
    </alternativeName>
</protein>
<evidence type="ECO:0000256" key="2">
    <source>
        <dbReference type="ARBA" id="ARBA00014701"/>
    </source>
</evidence>
<dbReference type="GO" id="GO:0004340">
    <property type="term" value="F:glucokinase activity"/>
    <property type="evidence" value="ECO:0007669"/>
    <property type="project" value="InterPro"/>
</dbReference>
<organism evidence="8 9">
    <name type="scientific">Thermohalobacter berrensis</name>
    <dbReference type="NCBI Taxonomy" id="99594"/>
    <lineage>
        <taxon>Bacteria</taxon>
        <taxon>Bacillati</taxon>
        <taxon>Bacillota</taxon>
        <taxon>Tissierellia</taxon>
        <taxon>Tissierellales</taxon>
        <taxon>Thermohalobacteraceae</taxon>
        <taxon>Thermohalobacter</taxon>
    </lineage>
</organism>
<dbReference type="InterPro" id="IPR004654">
    <property type="entry name" value="ROK_glcA"/>
</dbReference>
<dbReference type="InterPro" id="IPR000600">
    <property type="entry name" value="ROK"/>
</dbReference>
<reference evidence="8 9" key="1">
    <citation type="submission" date="2016-08" db="EMBL/GenBank/DDBJ databases">
        <title>Novel Firmicutes and Novel Genomes.</title>
        <authorList>
            <person name="Poppleton D.I."/>
            <person name="Gribaldo S."/>
        </authorList>
    </citation>
    <scope>NUCLEOTIDE SEQUENCE [LARGE SCALE GENOMIC DNA]</scope>
    <source>
        <strain evidence="8 9">CTT3</strain>
    </source>
</reference>
<sequence length="316" mass="34086">MYIGVDIGGTAIKAGIVDESGDIVKKKETATNVHRGYEAIEKDIIDLISDLKKEVEEKGNTVKSIGIGIPGIADVNHDIVIYCTNLKWRNVPLGKNLKEHFNLPVYIENDATVAGLAEAVKGSTKGYKNSLFLTLGTGVGGSIIINDKIFNGSHGIGSEIGHMIVGENFYDCNCGNNGCLETFASATALIKYTKKLIKEGYKDTIIMDKIDGDLDKLNAKIIFDSAKEGDELANKSVDRMVKYLSIGIGSLINIMDPGIIAIGGGISKAGEFLLDKIREEVPKYVIFNEVKFADIVIAQLKNDAGIIGAAMLHNFM</sequence>
<keyword evidence="9" id="KW-1185">Reference proteome</keyword>
<dbReference type="OrthoDB" id="9810372at2"/>
<keyword evidence="6" id="KW-0067">ATP-binding</keyword>
<evidence type="ECO:0000256" key="5">
    <source>
        <dbReference type="ARBA" id="ARBA00022777"/>
    </source>
</evidence>
<comment type="similarity">
    <text evidence="1">Belongs to the ROK (NagC/XylR) family.</text>
</comment>